<dbReference type="GO" id="GO:0004067">
    <property type="term" value="F:asparaginase activity"/>
    <property type="evidence" value="ECO:0007669"/>
    <property type="project" value="UniProtKB-UniRule"/>
</dbReference>
<name>H2AP70_KAZAF</name>
<proteinExistence type="predicted"/>
<sequence length="390" mass="40755">MKLGFILSALVATSSVAEATPIWKRLTFRKDDSRANATSFVNATSIGYDTNYTNTTGVATVTTTVAAANATAVPNTLQGFNFTNATNITIPIVSNGTANYSNLTNFTFPAVPEELQVVVTGGIVPILNQTHLNYTVLFNTSLPLNATQLYNVSATVDELLTNDTKAVVITSSRRGLEGLGFFTAVVLDTTTPIVVTDDVALGILVANSTSAAGRGALVVDRRGLIYSGIFGPSDAPGAGIPIGIVNDQDEVIFYNDASLPAFIGTDSTIRTNYTMFTDAHAYQNVSSRILVPVVYDATYLASTVDSLASTLSGLVVVVSGPATNSTAVSIANNTMPVVYAKTVGPLSYVSTDAVPEGAIAGGYLTPVKAQVLLYIANANDVDYALLTSLF</sequence>
<dbReference type="InterPro" id="IPR036152">
    <property type="entry name" value="Asp/glu_Ase-like_sf"/>
</dbReference>
<dbReference type="SUPFAM" id="SSF53774">
    <property type="entry name" value="Glutaminase/Asparaginase"/>
    <property type="match status" value="1"/>
</dbReference>
<feature type="chain" id="PRO_5003559586" evidence="1">
    <location>
        <begin position="20"/>
        <end position="390"/>
    </location>
</feature>
<dbReference type="KEGG" id="kaf:KAFR_0A07360"/>
<evidence type="ECO:0000256" key="1">
    <source>
        <dbReference type="SAM" id="SignalP"/>
    </source>
</evidence>
<dbReference type="OrthoDB" id="4070114at2759"/>
<dbReference type="RefSeq" id="XP_003955305.1">
    <property type="nucleotide sequence ID" value="XM_003955256.1"/>
</dbReference>
<dbReference type="GO" id="GO:0070726">
    <property type="term" value="P:cell wall assembly"/>
    <property type="evidence" value="ECO:0007669"/>
    <property type="project" value="EnsemblFungi"/>
</dbReference>
<dbReference type="GO" id="GO:0005576">
    <property type="term" value="C:extracellular region"/>
    <property type="evidence" value="ECO:0007669"/>
    <property type="project" value="EnsemblFungi"/>
</dbReference>
<evidence type="ECO:0000313" key="2">
    <source>
        <dbReference type="EMBL" id="CCF56170.1"/>
    </source>
</evidence>
<dbReference type="Proteomes" id="UP000005220">
    <property type="component" value="Chromosome 1"/>
</dbReference>
<dbReference type="GeneID" id="13885932"/>
<keyword evidence="1" id="KW-0732">Signal</keyword>
<dbReference type="STRING" id="1071382.H2AP70"/>
<dbReference type="AlphaFoldDB" id="H2AP70"/>
<organism evidence="2 3">
    <name type="scientific">Kazachstania africana (strain ATCC 22294 / BCRC 22015 / CBS 2517 / CECT 1963 / NBRC 1671 / NRRL Y-8276)</name>
    <name type="common">Yeast</name>
    <name type="synonym">Kluyveromyces africanus</name>
    <dbReference type="NCBI Taxonomy" id="1071382"/>
    <lineage>
        <taxon>Eukaryota</taxon>
        <taxon>Fungi</taxon>
        <taxon>Dikarya</taxon>
        <taxon>Ascomycota</taxon>
        <taxon>Saccharomycotina</taxon>
        <taxon>Saccharomycetes</taxon>
        <taxon>Saccharomycetales</taxon>
        <taxon>Saccharomycetaceae</taxon>
        <taxon>Kazachstania</taxon>
    </lineage>
</organism>
<reference evidence="2 3" key="1">
    <citation type="journal article" date="2011" name="Proc. Natl. Acad. Sci. U.S.A.">
        <title>Evolutionary erosion of yeast sex chromosomes by mating-type switching accidents.</title>
        <authorList>
            <person name="Gordon J.L."/>
            <person name="Armisen D."/>
            <person name="Proux-Wera E."/>
            <person name="Oheigeartaigh S.S."/>
            <person name="Byrne K.P."/>
            <person name="Wolfe K.H."/>
        </authorList>
    </citation>
    <scope>NUCLEOTIDE SEQUENCE [LARGE SCALE GENOMIC DNA]</scope>
    <source>
        <strain evidence="3">ATCC 22294 / BCRC 22015 / CBS 2517 / CECT 1963 / NBRC 1671 / NRRL Y-8276</strain>
    </source>
</reference>
<dbReference type="InterPro" id="IPR006034">
    <property type="entry name" value="Asparaginase/glutaminase-like"/>
</dbReference>
<accession>H2AP70</accession>
<dbReference type="PROSITE" id="PS51732">
    <property type="entry name" value="ASN_GLN_ASE_3"/>
    <property type="match status" value="1"/>
</dbReference>
<dbReference type="eggNOG" id="KOG0503">
    <property type="taxonomic scope" value="Eukaryota"/>
</dbReference>
<dbReference type="FunCoup" id="H2AP70">
    <property type="interactions" value="169"/>
</dbReference>
<protein>
    <submittedName>
        <fullName evidence="2">Uncharacterized protein</fullName>
    </submittedName>
</protein>
<dbReference type="HOGENOM" id="CLU_046466_0_0_1"/>
<evidence type="ECO:0000313" key="3">
    <source>
        <dbReference type="Proteomes" id="UP000005220"/>
    </source>
</evidence>
<dbReference type="EMBL" id="HE650821">
    <property type="protein sequence ID" value="CCF56170.1"/>
    <property type="molecule type" value="Genomic_DNA"/>
</dbReference>
<keyword evidence="3" id="KW-1185">Reference proteome</keyword>
<feature type="signal peptide" evidence="1">
    <location>
        <begin position="1"/>
        <end position="19"/>
    </location>
</feature>
<gene>
    <name evidence="2" type="primary">KAFR0A07360</name>
    <name evidence="2" type="ORF">KAFR_0A07360</name>
</gene>
<dbReference type="InParanoid" id="H2AP70"/>